<keyword evidence="1" id="KW-1133">Transmembrane helix</keyword>
<accession>A0A193LHV6</accession>
<dbReference type="RefSeq" id="WP_068617087.1">
    <property type="nucleotide sequence ID" value="NZ_CP016268.1"/>
</dbReference>
<dbReference type="KEGG" id="woc:BA177_13605"/>
<keyword evidence="1" id="KW-0472">Membrane</keyword>
<gene>
    <name evidence="2" type="ORF">BA177_13605</name>
</gene>
<dbReference type="NCBIfam" id="TIGR02532">
    <property type="entry name" value="IV_pilin_GFxxxE"/>
    <property type="match status" value="1"/>
</dbReference>
<evidence type="ECO:0000313" key="2">
    <source>
        <dbReference type="EMBL" id="ANO52095.1"/>
    </source>
</evidence>
<dbReference type="Pfam" id="PF07963">
    <property type="entry name" value="N_methyl"/>
    <property type="match status" value="1"/>
</dbReference>
<dbReference type="OrthoDB" id="7062307at2"/>
<proteinExistence type="predicted"/>
<keyword evidence="1" id="KW-0812">Transmembrane</keyword>
<dbReference type="InterPro" id="IPR045584">
    <property type="entry name" value="Pilin-like"/>
</dbReference>
<dbReference type="Proteomes" id="UP000092695">
    <property type="component" value="Chromosome"/>
</dbReference>
<sequence>MSSYRNRTRDAGFTLLELVVVIVIISTLLVTAITRLLPYLDEAERVSVLTIESQLKNTLVMEAAQRIVRGESASISELEQINPMALMLQAPDNYIGEQRSSRDSVPQKRWYFDPDRKRLVYRIGEPYTLTDRDRHWQDPEFEVRVIFNDRDADGIFNAARDELYGVRLMRMEGSEWLASGARL</sequence>
<name>A0A193LHV6_9GAMM</name>
<dbReference type="AlphaFoldDB" id="A0A193LHV6"/>
<reference evidence="2 3" key="1">
    <citation type="submission" date="2016-06" db="EMBL/GenBank/DDBJ databases">
        <title>Complete genome sequence of a deep-branching marine Gamma Proteobacterium Woeseia oceani type strain XK5.</title>
        <authorList>
            <person name="Mu D."/>
            <person name="Du Z."/>
        </authorList>
    </citation>
    <scope>NUCLEOTIDE SEQUENCE [LARGE SCALE GENOMIC DNA]</scope>
    <source>
        <strain evidence="2 3">XK5</strain>
    </source>
</reference>
<evidence type="ECO:0000313" key="3">
    <source>
        <dbReference type="Proteomes" id="UP000092695"/>
    </source>
</evidence>
<dbReference type="EMBL" id="CP016268">
    <property type="protein sequence ID" value="ANO52095.1"/>
    <property type="molecule type" value="Genomic_DNA"/>
</dbReference>
<organism evidence="2 3">
    <name type="scientific">Woeseia oceani</name>
    <dbReference type="NCBI Taxonomy" id="1548547"/>
    <lineage>
        <taxon>Bacteria</taxon>
        <taxon>Pseudomonadati</taxon>
        <taxon>Pseudomonadota</taxon>
        <taxon>Gammaproteobacteria</taxon>
        <taxon>Woeseiales</taxon>
        <taxon>Woeseiaceae</taxon>
        <taxon>Woeseia</taxon>
    </lineage>
</organism>
<dbReference type="SUPFAM" id="SSF54523">
    <property type="entry name" value="Pili subunits"/>
    <property type="match status" value="1"/>
</dbReference>
<evidence type="ECO:0000256" key="1">
    <source>
        <dbReference type="SAM" id="Phobius"/>
    </source>
</evidence>
<dbReference type="Gene3D" id="3.30.700.10">
    <property type="entry name" value="Glycoprotein, Type 4 Pilin"/>
    <property type="match status" value="1"/>
</dbReference>
<feature type="transmembrane region" description="Helical" evidence="1">
    <location>
        <begin position="12"/>
        <end position="37"/>
    </location>
</feature>
<keyword evidence="3" id="KW-1185">Reference proteome</keyword>
<protein>
    <submittedName>
        <fullName evidence="2">Uncharacterized protein</fullName>
    </submittedName>
</protein>
<dbReference type="InterPro" id="IPR012902">
    <property type="entry name" value="N_methyl_site"/>
</dbReference>
<dbReference type="PROSITE" id="PS00409">
    <property type="entry name" value="PROKAR_NTER_METHYL"/>
    <property type="match status" value="1"/>
</dbReference>
<dbReference type="STRING" id="1548547.BA177_13605"/>